<dbReference type="InterPro" id="IPR029479">
    <property type="entry name" value="Nitroreductase"/>
</dbReference>
<dbReference type="RefSeq" id="WP_144897550.1">
    <property type="nucleotide sequence ID" value="NZ_VLKN01000001.1"/>
</dbReference>
<dbReference type="Pfam" id="PF00881">
    <property type="entry name" value="Nitroreductase"/>
    <property type="match status" value="1"/>
</dbReference>
<dbReference type="InterPro" id="IPR030965">
    <property type="entry name" value="SagB-rel_DH_2"/>
</dbReference>
<keyword evidence="3" id="KW-1185">Reference proteome</keyword>
<dbReference type="AlphaFoldDB" id="A0A562LDU3"/>
<dbReference type="PANTHER" id="PTHR43745:SF2">
    <property type="entry name" value="NITROREDUCTASE MJ1384-RELATED"/>
    <property type="match status" value="1"/>
</dbReference>
<dbReference type="NCBIfam" id="TIGR03605">
    <property type="entry name" value="antibiot_sagB"/>
    <property type="match status" value="1"/>
</dbReference>
<accession>A0A562LDU3</accession>
<comment type="caution">
    <text evidence="2">The sequence shown here is derived from an EMBL/GenBank/DDBJ whole genome shotgun (WGS) entry which is preliminary data.</text>
</comment>
<dbReference type="Proteomes" id="UP000315167">
    <property type="component" value="Unassembled WGS sequence"/>
</dbReference>
<evidence type="ECO:0000313" key="2">
    <source>
        <dbReference type="EMBL" id="TWI05820.1"/>
    </source>
</evidence>
<feature type="domain" description="Nitroreductase" evidence="1">
    <location>
        <begin position="182"/>
        <end position="386"/>
    </location>
</feature>
<proteinExistence type="predicted"/>
<dbReference type="OrthoDB" id="3723182at2"/>
<dbReference type="Gene3D" id="3.40.109.10">
    <property type="entry name" value="NADH Oxidase"/>
    <property type="match status" value="1"/>
</dbReference>
<dbReference type="GO" id="GO:0016491">
    <property type="term" value="F:oxidoreductase activity"/>
    <property type="evidence" value="ECO:0007669"/>
    <property type="project" value="InterPro"/>
</dbReference>
<organism evidence="2 3">
    <name type="scientific">Luteimonas cucumeris</name>
    <dbReference type="NCBI Taxonomy" id="985012"/>
    <lineage>
        <taxon>Bacteria</taxon>
        <taxon>Pseudomonadati</taxon>
        <taxon>Pseudomonadota</taxon>
        <taxon>Gammaproteobacteria</taxon>
        <taxon>Lysobacterales</taxon>
        <taxon>Lysobacteraceae</taxon>
        <taxon>Luteimonas</taxon>
    </lineage>
</organism>
<dbReference type="InterPro" id="IPR000415">
    <property type="entry name" value="Nitroreductase-like"/>
</dbReference>
<dbReference type="EMBL" id="VLKN01000001">
    <property type="protein sequence ID" value="TWI05820.1"/>
    <property type="molecule type" value="Genomic_DNA"/>
</dbReference>
<protein>
    <submittedName>
        <fullName evidence="2">Putative peptide maturation dehydrogenase</fullName>
    </submittedName>
</protein>
<dbReference type="NCBIfam" id="TIGR04511">
    <property type="entry name" value="SagB_rel_DH_2"/>
    <property type="match status" value="1"/>
</dbReference>
<reference evidence="2 3" key="1">
    <citation type="journal article" date="2015" name="Stand. Genomic Sci.">
        <title>Genomic Encyclopedia of Bacterial and Archaeal Type Strains, Phase III: the genomes of soil and plant-associated and newly described type strains.</title>
        <authorList>
            <person name="Whitman W.B."/>
            <person name="Woyke T."/>
            <person name="Klenk H.P."/>
            <person name="Zhou Y."/>
            <person name="Lilburn T.G."/>
            <person name="Beck B.J."/>
            <person name="De Vos P."/>
            <person name="Vandamme P."/>
            <person name="Eisen J.A."/>
            <person name="Garrity G."/>
            <person name="Hugenholtz P."/>
            <person name="Kyrpides N.C."/>
        </authorList>
    </citation>
    <scope>NUCLEOTIDE SEQUENCE [LARGE SCALE GENOMIC DNA]</scope>
    <source>
        <strain evidence="2 3">CGMCC 1.10821</strain>
    </source>
</reference>
<dbReference type="CDD" id="cd02142">
    <property type="entry name" value="McbC_SagB-like_oxidoreductase"/>
    <property type="match status" value="1"/>
</dbReference>
<dbReference type="PANTHER" id="PTHR43745">
    <property type="entry name" value="NITROREDUCTASE MJ1384-RELATED"/>
    <property type="match status" value="1"/>
</dbReference>
<dbReference type="InterPro" id="IPR020051">
    <property type="entry name" value="SagB-type_dehydrogenase"/>
</dbReference>
<name>A0A562LDU3_9GAMM</name>
<evidence type="ECO:0000259" key="1">
    <source>
        <dbReference type="Pfam" id="PF00881"/>
    </source>
</evidence>
<sequence>MRIRRCAVLWLEPREVAHFELEALLGGGTGVVSNMQWYAHAPQLEAPQPVDVQDVTLLGEMSPSDWIDDVPLYERFGAQRLLTLLQAGLLIGDSEDCAGQRQADEHFRAQHWYGLSSVWHAASRWQGLDAAGEVAEAGMDTALGLRTRYGAPPPMLHDRGEAAERIPLPRSTHTPLDELLDARNSCRNFDTSNTLPQAQFAHTLERVFGARGQVHAAEDFDVLKKTSPSGGALHPTEAYLIVRRVEGVAPGLYHYRAGDHALQPLGLDADAVMAGAEKHVDNAKDKSALDYLAWIAVGGQQWFADAHVLVVMAPRFARNFWKYRNHAKAYRVAILDVGHLSQTLLLTATELGLGSFITAAINEVDIERAFGLTGYVDGPLAVCGFGVRADTMVTSEFDPNRKVWPRRG</sequence>
<gene>
    <name evidence="2" type="ORF">IP90_00076</name>
</gene>
<evidence type="ECO:0000313" key="3">
    <source>
        <dbReference type="Proteomes" id="UP000315167"/>
    </source>
</evidence>
<dbReference type="SUPFAM" id="SSF55469">
    <property type="entry name" value="FMN-dependent nitroreductase-like"/>
    <property type="match status" value="1"/>
</dbReference>
<dbReference type="InterPro" id="IPR052544">
    <property type="entry name" value="Bacteriocin_Proc_Enz"/>
</dbReference>